<dbReference type="GO" id="GO:0008270">
    <property type="term" value="F:zinc ion binding"/>
    <property type="evidence" value="ECO:0007669"/>
    <property type="project" value="UniProtKB-KW"/>
</dbReference>
<keyword evidence="1" id="KW-0479">Metal-binding</keyword>
<keyword evidence="1" id="KW-0863">Zinc-finger</keyword>
<sequence>GIVTAQVRGSVNPYFGVYKEPTYITEVELEPISTKVWSKAIARLGQKASWVSKLLINEIPDNIDTAFSGLEYSLLPRSLNDLHTHCSCPDWSNPCKHVAGVCYLLAAELDADPFLLFELRGLSRDKLKRELAKSPLGKVLSGAIETEDLPLVSATSYYTTPETVDVPKIDSLRDFWLGEKQLPTSIEMAAPAIVPAIPIKKAGDFPAFWRKDSSFIDIMEEFYQRVRTKNKNWL</sequence>
<evidence type="ECO:0000313" key="3">
    <source>
        <dbReference type="EMBL" id="MBE9042251.1"/>
    </source>
</evidence>
<dbReference type="EMBL" id="JADEXN010000324">
    <property type="protein sequence ID" value="MBE9042251.1"/>
    <property type="molecule type" value="Genomic_DNA"/>
</dbReference>
<keyword evidence="4" id="KW-1185">Reference proteome</keyword>
<name>A0A928ZB32_9CYAN</name>
<accession>A0A928ZB32</accession>
<dbReference type="AlphaFoldDB" id="A0A928ZB32"/>
<evidence type="ECO:0000256" key="1">
    <source>
        <dbReference type="PROSITE-ProRule" id="PRU00325"/>
    </source>
</evidence>
<proteinExistence type="predicted"/>
<dbReference type="InterPro" id="IPR007527">
    <property type="entry name" value="Znf_SWIM"/>
</dbReference>
<reference evidence="3" key="1">
    <citation type="submission" date="2020-10" db="EMBL/GenBank/DDBJ databases">
        <authorList>
            <person name="Castelo-Branco R."/>
            <person name="Eusebio N."/>
            <person name="Adriana R."/>
            <person name="Vieira A."/>
            <person name="Brugerolle De Fraissinette N."/>
            <person name="Rezende De Castro R."/>
            <person name="Schneider M.P."/>
            <person name="Vasconcelos V."/>
            <person name="Leao P.N."/>
        </authorList>
    </citation>
    <scope>NUCLEOTIDE SEQUENCE</scope>
    <source>
        <strain evidence="3">LEGE 11467</strain>
    </source>
</reference>
<evidence type="ECO:0000313" key="4">
    <source>
        <dbReference type="Proteomes" id="UP000621799"/>
    </source>
</evidence>
<evidence type="ECO:0000259" key="2">
    <source>
        <dbReference type="PROSITE" id="PS50966"/>
    </source>
</evidence>
<keyword evidence="1" id="KW-0862">Zinc</keyword>
<gene>
    <name evidence="3" type="ORF">IQ235_15845</name>
</gene>
<dbReference type="PANTHER" id="PTHR38133:SF1">
    <property type="entry name" value="SLR1429 PROTEIN"/>
    <property type="match status" value="1"/>
</dbReference>
<dbReference type="PROSITE" id="PS50966">
    <property type="entry name" value="ZF_SWIM"/>
    <property type="match status" value="1"/>
</dbReference>
<comment type="caution">
    <text evidence="3">The sequence shown here is derived from an EMBL/GenBank/DDBJ whole genome shotgun (WGS) entry which is preliminary data.</text>
</comment>
<dbReference type="Proteomes" id="UP000621799">
    <property type="component" value="Unassembled WGS sequence"/>
</dbReference>
<dbReference type="PANTHER" id="PTHR38133">
    <property type="entry name" value="SLR1429 PROTEIN"/>
    <property type="match status" value="1"/>
</dbReference>
<organism evidence="3 4">
    <name type="scientific">Zarconia navalis LEGE 11467</name>
    <dbReference type="NCBI Taxonomy" id="1828826"/>
    <lineage>
        <taxon>Bacteria</taxon>
        <taxon>Bacillati</taxon>
        <taxon>Cyanobacteriota</taxon>
        <taxon>Cyanophyceae</taxon>
        <taxon>Oscillatoriophycideae</taxon>
        <taxon>Oscillatoriales</taxon>
        <taxon>Oscillatoriales incertae sedis</taxon>
        <taxon>Zarconia</taxon>
        <taxon>Zarconia navalis</taxon>
    </lineage>
</organism>
<feature type="domain" description="SWIM-type" evidence="2">
    <location>
        <begin position="72"/>
        <end position="106"/>
    </location>
</feature>
<dbReference type="RefSeq" id="WP_264322421.1">
    <property type="nucleotide sequence ID" value="NZ_JADEXN010000324.1"/>
</dbReference>
<protein>
    <submittedName>
        <fullName evidence="3">SWIM zinc finger family protein</fullName>
    </submittedName>
</protein>
<dbReference type="Pfam" id="PF04434">
    <property type="entry name" value="SWIM"/>
    <property type="match status" value="1"/>
</dbReference>
<feature type="non-terminal residue" evidence="3">
    <location>
        <position position="1"/>
    </location>
</feature>